<keyword evidence="3" id="KW-1185">Reference proteome</keyword>
<proteinExistence type="predicted"/>
<comment type="caution">
    <text evidence="2">The sequence shown here is derived from an EMBL/GenBank/DDBJ whole genome shotgun (WGS) entry which is preliminary data.</text>
</comment>
<reference evidence="2" key="1">
    <citation type="submission" date="2022-10" db="EMBL/GenBank/DDBJ databases">
        <title>Tapping the CABI collections for fungal endophytes: first genome assemblies for Collariella, Neodidymelliopsis, Ascochyta clinopodiicola, Didymella pomorum, Didymosphaeria variabile, Neocosmospora piperis and Neocucurbitaria cava.</title>
        <authorList>
            <person name="Hill R."/>
        </authorList>
    </citation>
    <scope>NUCLEOTIDE SEQUENCE</scope>
    <source>
        <strain evidence="2">IMI 360193</strain>
    </source>
</reference>
<gene>
    <name evidence="2" type="ORF">N0V87_002285</name>
</gene>
<evidence type="ECO:0000313" key="3">
    <source>
        <dbReference type="Proteomes" id="UP001140562"/>
    </source>
</evidence>
<evidence type="ECO:0000313" key="2">
    <source>
        <dbReference type="EMBL" id="KAJ4340624.1"/>
    </source>
</evidence>
<name>A0A9W9C2S1_9PLEO</name>
<feature type="region of interest" description="Disordered" evidence="1">
    <location>
        <begin position="1"/>
        <end position="20"/>
    </location>
</feature>
<protein>
    <submittedName>
        <fullName evidence="2">Uncharacterized protein</fullName>
    </submittedName>
</protein>
<dbReference type="Proteomes" id="UP001140562">
    <property type="component" value="Unassembled WGS sequence"/>
</dbReference>
<dbReference type="AlphaFoldDB" id="A0A9W9C2S1"/>
<organism evidence="2 3">
    <name type="scientific">Didymella glomerata</name>
    <dbReference type="NCBI Taxonomy" id="749621"/>
    <lineage>
        <taxon>Eukaryota</taxon>
        <taxon>Fungi</taxon>
        <taxon>Dikarya</taxon>
        <taxon>Ascomycota</taxon>
        <taxon>Pezizomycotina</taxon>
        <taxon>Dothideomycetes</taxon>
        <taxon>Pleosporomycetidae</taxon>
        <taxon>Pleosporales</taxon>
        <taxon>Pleosporineae</taxon>
        <taxon>Didymellaceae</taxon>
        <taxon>Didymella</taxon>
    </lineage>
</organism>
<dbReference type="EMBL" id="JAPEUV010000015">
    <property type="protein sequence ID" value="KAJ4340624.1"/>
    <property type="molecule type" value="Genomic_DNA"/>
</dbReference>
<sequence>MISLPAPTVTAFSKRSTSSRDSDKADQEFIQAFVRRYYTKCVSFQRMSTLHISDEHHFSDDPLIGLSICRRDGRWQAKKDLDFDMQSEYDTSGEPLQIFEVFDTYDIVLKDAHIEFSSTPWMKATWRPVSGDIITYLEDEVAEVKTQRQQFKIDGVLVQFDFFTLDPMYEPFWCGEVADEAEYENYLGRIKIRRQVTEDHFGREKDRIQHNLTDFIGEYKDAFRKVDFNRLGF</sequence>
<dbReference type="OrthoDB" id="3798453at2759"/>
<accession>A0A9W9C2S1</accession>
<evidence type="ECO:0000256" key="1">
    <source>
        <dbReference type="SAM" id="MobiDB-lite"/>
    </source>
</evidence>